<gene>
    <name evidence="2" type="ORF">SAMN05444274_1332</name>
</gene>
<proteinExistence type="predicted"/>
<evidence type="ECO:0000313" key="2">
    <source>
        <dbReference type="EMBL" id="SHG06825.1"/>
    </source>
</evidence>
<feature type="transmembrane region" description="Helical" evidence="1">
    <location>
        <begin position="72"/>
        <end position="102"/>
    </location>
</feature>
<sequence>MRKPIRKIIFWIAISFIALTVFSLTIGQILPYEFADNKIMHCYYDTIMQGFPIAIFLTLVETVKKRNSKKKNLIFVIGTVFTSILSFIIMISLMFQIGFGAWTTVTTIYRNKTENKEIKKQIYDSGALGYKGNRIVEIKPFLKYWILPTAIDTSSIDKTEWNLVNEQGDIKFP</sequence>
<keyword evidence="1" id="KW-1133">Transmembrane helix</keyword>
<name>A0A1M5GSX6_9BACT</name>
<protein>
    <submittedName>
        <fullName evidence="2">Uncharacterized protein</fullName>
    </submittedName>
</protein>
<dbReference type="EMBL" id="FQUM01000033">
    <property type="protein sequence ID" value="SHG06825.1"/>
    <property type="molecule type" value="Genomic_DNA"/>
</dbReference>
<keyword evidence="3" id="KW-1185">Reference proteome</keyword>
<keyword evidence="1" id="KW-0812">Transmembrane</keyword>
<reference evidence="2 3" key="1">
    <citation type="submission" date="2016-11" db="EMBL/GenBank/DDBJ databases">
        <authorList>
            <person name="Jaros S."/>
            <person name="Januszkiewicz K."/>
            <person name="Wedrychowicz H."/>
        </authorList>
    </citation>
    <scope>NUCLEOTIDE SEQUENCE [LARGE SCALE GENOMIC DNA]</scope>
    <source>
        <strain evidence="2 3">DSM 26910</strain>
    </source>
</reference>
<feature type="transmembrane region" description="Helical" evidence="1">
    <location>
        <begin position="9"/>
        <end position="31"/>
    </location>
</feature>
<dbReference type="AlphaFoldDB" id="A0A1M5GSX6"/>
<dbReference type="OrthoDB" id="1439313at2"/>
<evidence type="ECO:0000256" key="1">
    <source>
        <dbReference type="SAM" id="Phobius"/>
    </source>
</evidence>
<dbReference type="Proteomes" id="UP000184164">
    <property type="component" value="Unassembled WGS sequence"/>
</dbReference>
<accession>A0A1M5GSX6</accession>
<keyword evidence="1" id="KW-0472">Membrane</keyword>
<organism evidence="2 3">
    <name type="scientific">Mariniphaga anaerophila</name>
    <dbReference type="NCBI Taxonomy" id="1484053"/>
    <lineage>
        <taxon>Bacteria</taxon>
        <taxon>Pseudomonadati</taxon>
        <taxon>Bacteroidota</taxon>
        <taxon>Bacteroidia</taxon>
        <taxon>Marinilabiliales</taxon>
        <taxon>Prolixibacteraceae</taxon>
        <taxon>Mariniphaga</taxon>
    </lineage>
</organism>
<evidence type="ECO:0000313" key="3">
    <source>
        <dbReference type="Proteomes" id="UP000184164"/>
    </source>
</evidence>
<dbReference type="RefSeq" id="WP_073003671.1">
    <property type="nucleotide sequence ID" value="NZ_FQUM01000033.1"/>
</dbReference>
<feature type="transmembrane region" description="Helical" evidence="1">
    <location>
        <begin position="43"/>
        <end position="60"/>
    </location>
</feature>